<evidence type="ECO:0000259" key="11">
    <source>
        <dbReference type="Pfam" id="PF01113"/>
    </source>
</evidence>
<dbReference type="InterPro" id="IPR023940">
    <property type="entry name" value="DHDPR_bac"/>
</dbReference>
<dbReference type="Pfam" id="PF01113">
    <property type="entry name" value="DapB_N"/>
    <property type="match status" value="1"/>
</dbReference>
<comment type="catalytic activity">
    <reaction evidence="9">
        <text>(S)-2,3,4,5-tetrahydrodipicolinate + NADP(+) + H2O = (2S,4S)-4-hydroxy-2,3,4,5-tetrahydrodipicolinate + NADPH + H(+)</text>
        <dbReference type="Rhea" id="RHEA:35331"/>
        <dbReference type="ChEBI" id="CHEBI:15377"/>
        <dbReference type="ChEBI" id="CHEBI:15378"/>
        <dbReference type="ChEBI" id="CHEBI:16845"/>
        <dbReference type="ChEBI" id="CHEBI:57783"/>
        <dbReference type="ChEBI" id="CHEBI:58349"/>
        <dbReference type="ChEBI" id="CHEBI:67139"/>
        <dbReference type="EC" id="1.17.1.8"/>
    </reaction>
</comment>
<keyword evidence="3 9" id="KW-0028">Amino-acid biosynthesis</keyword>
<dbReference type="GO" id="GO:0016726">
    <property type="term" value="F:oxidoreductase activity, acting on CH or CH2 groups, NAD or NADP as acceptor"/>
    <property type="evidence" value="ECO:0007669"/>
    <property type="project" value="UniProtKB-UniRule"/>
</dbReference>
<keyword evidence="2 9" id="KW-0963">Cytoplasm</keyword>
<evidence type="ECO:0000256" key="10">
    <source>
        <dbReference type="NCBIfam" id="TIGR00036"/>
    </source>
</evidence>
<dbReference type="PANTHER" id="PTHR20836">
    <property type="entry name" value="DIHYDRODIPICOLINATE REDUCTASE"/>
    <property type="match status" value="1"/>
</dbReference>
<feature type="binding site" evidence="9">
    <location>
        <position position="132"/>
    </location>
    <ligand>
        <name>(S)-2,3,4,5-tetrahydrodipicolinate</name>
        <dbReference type="ChEBI" id="CHEBI:16845"/>
    </ligand>
</feature>
<evidence type="ECO:0000256" key="9">
    <source>
        <dbReference type="HAMAP-Rule" id="MF_00102"/>
    </source>
</evidence>
<feature type="domain" description="Dihydrodipicolinate reductase N-terminal" evidence="11">
    <location>
        <begin position="5"/>
        <end position="102"/>
    </location>
</feature>
<reference evidence="13" key="1">
    <citation type="submission" date="2020-04" db="EMBL/GenBank/DDBJ databases">
        <title>Deep metagenomics examines the oral microbiome during advanced dental caries in children, revealing novel taxa and co-occurrences with host molecules.</title>
        <authorList>
            <person name="Baker J.L."/>
            <person name="Morton J.T."/>
            <person name="Dinis M."/>
            <person name="Alvarez R."/>
            <person name="Tran N.C."/>
            <person name="Knight R."/>
            <person name="Edlund A."/>
        </authorList>
    </citation>
    <scope>NUCLEOTIDE SEQUENCE</scope>
    <source>
        <strain evidence="13">JCVI_38_bin.5</strain>
    </source>
</reference>
<feature type="active site" description="Proton donor/acceptor" evidence="9">
    <location>
        <position position="131"/>
    </location>
</feature>
<evidence type="ECO:0000256" key="7">
    <source>
        <dbReference type="ARBA" id="ARBA00023027"/>
    </source>
</evidence>
<keyword evidence="5 9" id="KW-0220">Diaminopimelate biosynthesis</keyword>
<comment type="function">
    <text evidence="9">Catalyzes the conversion of 4-hydroxy-tetrahydrodipicolinate (HTPA) to tetrahydrodipicolinate.</text>
</comment>
<evidence type="ECO:0000256" key="3">
    <source>
        <dbReference type="ARBA" id="ARBA00022605"/>
    </source>
</evidence>
<feature type="binding site" evidence="9">
    <location>
        <position position="38"/>
    </location>
    <ligand>
        <name>NAD(+)</name>
        <dbReference type="ChEBI" id="CHEBI:57540"/>
    </ligand>
</feature>
<dbReference type="AlphaFoldDB" id="A0A930VZY7"/>
<comment type="caution">
    <text evidence="9">Lacks conserved residue(s) required for the propagation of feature annotation.</text>
</comment>
<dbReference type="GO" id="GO:0019877">
    <property type="term" value="P:diaminopimelate biosynthetic process"/>
    <property type="evidence" value="ECO:0007669"/>
    <property type="project" value="UniProtKB-UniRule"/>
</dbReference>
<evidence type="ECO:0000256" key="6">
    <source>
        <dbReference type="ARBA" id="ARBA00023002"/>
    </source>
</evidence>
<dbReference type="PIRSF" id="PIRSF000161">
    <property type="entry name" value="DHPR"/>
    <property type="match status" value="1"/>
</dbReference>
<comment type="pathway">
    <text evidence="9">Amino-acid biosynthesis; L-lysine biosynthesis via DAP pathway; (S)-tetrahydrodipicolinate from L-aspartate: step 4/4.</text>
</comment>
<keyword evidence="8 9" id="KW-0457">Lysine biosynthesis</keyword>
<dbReference type="SUPFAM" id="SSF55347">
    <property type="entry name" value="Glyceraldehyde-3-phosphate dehydrogenase-like, C-terminal domain"/>
    <property type="match status" value="1"/>
</dbReference>
<dbReference type="InterPro" id="IPR036291">
    <property type="entry name" value="NAD(P)-bd_dom_sf"/>
</dbReference>
<accession>A0A930VZY7</accession>
<dbReference type="GO" id="GO:0005829">
    <property type="term" value="C:cytosol"/>
    <property type="evidence" value="ECO:0007669"/>
    <property type="project" value="TreeGrafter"/>
</dbReference>
<comment type="caution">
    <text evidence="13">The sequence shown here is derived from an EMBL/GenBank/DDBJ whole genome shotgun (WGS) entry which is preliminary data.</text>
</comment>
<organism evidence="13 14">
    <name type="scientific">Lancefieldella rimae</name>
    <dbReference type="NCBI Taxonomy" id="1383"/>
    <lineage>
        <taxon>Bacteria</taxon>
        <taxon>Bacillati</taxon>
        <taxon>Actinomycetota</taxon>
        <taxon>Coriobacteriia</taxon>
        <taxon>Coriobacteriales</taxon>
        <taxon>Atopobiaceae</taxon>
        <taxon>Lancefieldella</taxon>
    </lineage>
</organism>
<name>A0A930VZY7_9ACTN</name>
<evidence type="ECO:0000256" key="2">
    <source>
        <dbReference type="ARBA" id="ARBA00022490"/>
    </source>
</evidence>
<comment type="subunit">
    <text evidence="9">Homotetramer.</text>
</comment>
<dbReference type="EC" id="1.17.1.8" evidence="9 10"/>
<feature type="binding site" evidence="9">
    <location>
        <begin position="99"/>
        <end position="102"/>
    </location>
    <ligand>
        <name>NAD(+)</name>
        <dbReference type="ChEBI" id="CHEBI:57540"/>
    </ligand>
</feature>
<dbReference type="HAMAP" id="MF_00102">
    <property type="entry name" value="DapB"/>
    <property type="match status" value="1"/>
</dbReference>
<keyword evidence="4 9" id="KW-0521">NADP</keyword>
<keyword evidence="7 9" id="KW-0520">NAD</keyword>
<evidence type="ECO:0000313" key="14">
    <source>
        <dbReference type="Proteomes" id="UP000698335"/>
    </source>
</evidence>
<dbReference type="PANTHER" id="PTHR20836:SF7">
    <property type="entry name" value="4-HYDROXY-TETRAHYDRODIPICOLINATE REDUCTASE"/>
    <property type="match status" value="1"/>
</dbReference>
<dbReference type="Gene3D" id="3.40.50.720">
    <property type="entry name" value="NAD(P)-binding Rossmann-like Domain"/>
    <property type="match status" value="1"/>
</dbReference>
<dbReference type="Gene3D" id="3.30.360.10">
    <property type="entry name" value="Dihydrodipicolinate Reductase, domain 2"/>
    <property type="match status" value="1"/>
</dbReference>
<dbReference type="NCBIfam" id="TIGR00036">
    <property type="entry name" value="dapB"/>
    <property type="match status" value="1"/>
</dbReference>
<evidence type="ECO:0000256" key="4">
    <source>
        <dbReference type="ARBA" id="ARBA00022857"/>
    </source>
</evidence>
<feature type="binding site" evidence="9">
    <location>
        <begin position="141"/>
        <end position="142"/>
    </location>
    <ligand>
        <name>(S)-2,3,4,5-tetrahydrodipicolinate</name>
        <dbReference type="ChEBI" id="CHEBI:16845"/>
    </ligand>
</feature>
<dbReference type="InterPro" id="IPR022663">
    <property type="entry name" value="DapB_C"/>
</dbReference>
<dbReference type="InterPro" id="IPR022664">
    <property type="entry name" value="DapB_N_CS"/>
</dbReference>
<dbReference type="PROSITE" id="PS01298">
    <property type="entry name" value="DAPB"/>
    <property type="match status" value="1"/>
</dbReference>
<gene>
    <name evidence="9 13" type="primary">dapB</name>
    <name evidence="13" type="ORF">HXK26_01035</name>
</gene>
<evidence type="ECO:0000259" key="12">
    <source>
        <dbReference type="Pfam" id="PF05173"/>
    </source>
</evidence>
<feature type="domain" description="Dihydrodipicolinate reductase C-terminal" evidence="12">
    <location>
        <begin position="105"/>
        <end position="235"/>
    </location>
</feature>
<dbReference type="GO" id="GO:0051287">
    <property type="term" value="F:NAD binding"/>
    <property type="evidence" value="ECO:0007669"/>
    <property type="project" value="UniProtKB-UniRule"/>
</dbReference>
<protein>
    <recommendedName>
        <fullName evidence="9 10">4-hydroxy-tetrahydrodipicolinate reductase</fullName>
        <shortName evidence="9">HTPA reductase</shortName>
        <ecNumber evidence="9 10">1.17.1.8</ecNumber>
    </recommendedName>
</protein>
<comment type="catalytic activity">
    <reaction evidence="9">
        <text>(S)-2,3,4,5-tetrahydrodipicolinate + NAD(+) + H2O = (2S,4S)-4-hydroxy-2,3,4,5-tetrahydrodipicolinate + NADH + H(+)</text>
        <dbReference type="Rhea" id="RHEA:35323"/>
        <dbReference type="ChEBI" id="CHEBI:15377"/>
        <dbReference type="ChEBI" id="CHEBI:15378"/>
        <dbReference type="ChEBI" id="CHEBI:16845"/>
        <dbReference type="ChEBI" id="CHEBI:57540"/>
        <dbReference type="ChEBI" id="CHEBI:57945"/>
        <dbReference type="ChEBI" id="CHEBI:67139"/>
        <dbReference type="EC" id="1.17.1.8"/>
    </reaction>
</comment>
<dbReference type="GO" id="GO:0009089">
    <property type="term" value="P:lysine biosynthetic process via diaminopimelate"/>
    <property type="evidence" value="ECO:0007669"/>
    <property type="project" value="UniProtKB-UniRule"/>
</dbReference>
<feature type="active site" description="Proton donor" evidence="9">
    <location>
        <position position="135"/>
    </location>
</feature>
<dbReference type="GO" id="GO:0050661">
    <property type="term" value="F:NADP binding"/>
    <property type="evidence" value="ECO:0007669"/>
    <property type="project" value="UniProtKB-UniRule"/>
</dbReference>
<dbReference type="Proteomes" id="UP000698335">
    <property type="component" value="Unassembled WGS sequence"/>
</dbReference>
<feature type="binding site" evidence="9">
    <location>
        <begin position="75"/>
        <end position="77"/>
    </location>
    <ligand>
        <name>NAD(+)</name>
        <dbReference type="ChEBI" id="CHEBI:57540"/>
    </ligand>
</feature>
<dbReference type="InterPro" id="IPR000846">
    <property type="entry name" value="DapB_N"/>
</dbReference>
<sequence length="245" mass="26390">MPSAIVVGRGRMGSLIKQTLTDHSFDVIGSYGAQNCAELDTEAPAADVVIDFSNACALPHVLAYVTRTGAALVSGTTGYDESDLVELRSLGEKTRVVYSANYSLGIAVLRRAVTQAARALSEWDIEIVETHHNQKADAPSGTAKLLLHAIDPEGDERVVNGRVGMIGPRPKGEIGMHALRGGTVAGTHEVHFFGQDEELCFTHRANSRQIFVNGAVACAQRILACKNGFYTFDQLMLQEEEGSFE</sequence>
<proteinExistence type="inferred from homology"/>
<comment type="caution">
    <text evidence="9">Was originally thought to be a dihydrodipicolinate reductase (DHDPR), catalyzing the conversion of dihydrodipicolinate to tetrahydrodipicolinate. However, it was shown in E.coli that the substrate of the enzymatic reaction is not dihydrodipicolinate (DHDP) but in fact (2S,4S)-4-hydroxy-2,3,4,5-tetrahydrodipicolinic acid (HTPA), the product released by the DapA-catalyzed reaction.</text>
</comment>
<evidence type="ECO:0000313" key="13">
    <source>
        <dbReference type="EMBL" id="MBF4807268.1"/>
    </source>
</evidence>
<dbReference type="Pfam" id="PF05173">
    <property type="entry name" value="DapB_C"/>
    <property type="match status" value="1"/>
</dbReference>
<dbReference type="GO" id="GO:0008839">
    <property type="term" value="F:4-hydroxy-tetrahydrodipicolinate reductase"/>
    <property type="evidence" value="ECO:0007669"/>
    <property type="project" value="UniProtKB-UniRule"/>
</dbReference>
<evidence type="ECO:0000256" key="5">
    <source>
        <dbReference type="ARBA" id="ARBA00022915"/>
    </source>
</evidence>
<evidence type="ECO:0000256" key="8">
    <source>
        <dbReference type="ARBA" id="ARBA00023154"/>
    </source>
</evidence>
<comment type="similarity">
    <text evidence="1 9">Belongs to the DapB family.</text>
</comment>
<evidence type="ECO:0000256" key="1">
    <source>
        <dbReference type="ARBA" id="ARBA00006642"/>
    </source>
</evidence>
<comment type="subcellular location">
    <subcellularLocation>
        <location evidence="9">Cytoplasm</location>
    </subcellularLocation>
</comment>
<dbReference type="EMBL" id="JABZGW010000018">
    <property type="protein sequence ID" value="MBF4807268.1"/>
    <property type="molecule type" value="Genomic_DNA"/>
</dbReference>
<keyword evidence="6 9" id="KW-0560">Oxidoreductase</keyword>
<dbReference type="SUPFAM" id="SSF51735">
    <property type="entry name" value="NAD(P)-binding Rossmann-fold domains"/>
    <property type="match status" value="1"/>
</dbReference>